<dbReference type="AlphaFoldDB" id="A0A9X1TYL4"/>
<protein>
    <submittedName>
        <fullName evidence="1">Uncharacterized protein</fullName>
    </submittedName>
</protein>
<name>A0A9X1TYL4_9SPHN</name>
<proteinExistence type="predicted"/>
<comment type="caution">
    <text evidence="1">The sequence shown here is derived from an EMBL/GenBank/DDBJ whole genome shotgun (WGS) entry which is preliminary data.</text>
</comment>
<dbReference type="Proteomes" id="UP001139410">
    <property type="component" value="Unassembled WGS sequence"/>
</dbReference>
<evidence type="ECO:0000313" key="2">
    <source>
        <dbReference type="Proteomes" id="UP001139410"/>
    </source>
</evidence>
<dbReference type="RefSeq" id="WP_235067461.1">
    <property type="nucleotide sequence ID" value="NZ_JAKFGM010000002.1"/>
</dbReference>
<accession>A0A9X1TYL4</accession>
<organism evidence="1 2">
    <name type="scientific">Sphingomonas cremea</name>
    <dbReference type="NCBI Taxonomy" id="2904799"/>
    <lineage>
        <taxon>Bacteria</taxon>
        <taxon>Pseudomonadati</taxon>
        <taxon>Pseudomonadota</taxon>
        <taxon>Alphaproteobacteria</taxon>
        <taxon>Sphingomonadales</taxon>
        <taxon>Sphingomonadaceae</taxon>
        <taxon>Sphingomonas</taxon>
    </lineage>
</organism>
<gene>
    <name evidence="1" type="ORF">LVY65_07745</name>
</gene>
<keyword evidence="2" id="KW-1185">Reference proteome</keyword>
<dbReference type="EMBL" id="JAKFGM010000002">
    <property type="protein sequence ID" value="MCF2514957.1"/>
    <property type="molecule type" value="Genomic_DNA"/>
</dbReference>
<evidence type="ECO:0000313" key="1">
    <source>
        <dbReference type="EMBL" id="MCF2514957.1"/>
    </source>
</evidence>
<reference evidence="1" key="1">
    <citation type="submission" date="2022-01" db="EMBL/GenBank/DDBJ databases">
        <authorList>
            <person name="Jo J.-H."/>
            <person name="Im W.-T."/>
        </authorList>
    </citation>
    <scope>NUCLEOTIDE SEQUENCE</scope>
    <source>
        <strain evidence="1">G124</strain>
    </source>
</reference>
<sequence length="60" mass="6933">MQTVTWAVSRPFGVLLYTALAEGSSPTAWHLNYDLLADVRMPPHWLLQHLISDWFRPVNL</sequence>